<name>A0ABQ9TGC4_SAGOE</name>
<organism evidence="1 2">
    <name type="scientific">Saguinus oedipus</name>
    <name type="common">Cotton-top tamarin</name>
    <name type="synonym">Oedipomidas oedipus</name>
    <dbReference type="NCBI Taxonomy" id="9490"/>
    <lineage>
        <taxon>Eukaryota</taxon>
        <taxon>Metazoa</taxon>
        <taxon>Chordata</taxon>
        <taxon>Craniata</taxon>
        <taxon>Vertebrata</taxon>
        <taxon>Euteleostomi</taxon>
        <taxon>Mammalia</taxon>
        <taxon>Eutheria</taxon>
        <taxon>Euarchontoglires</taxon>
        <taxon>Primates</taxon>
        <taxon>Haplorrhini</taxon>
        <taxon>Platyrrhini</taxon>
        <taxon>Cebidae</taxon>
        <taxon>Callitrichinae</taxon>
        <taxon>Saguinus</taxon>
    </lineage>
</organism>
<reference evidence="1 2" key="1">
    <citation type="submission" date="2023-05" db="EMBL/GenBank/DDBJ databases">
        <title>B98-5 Cell Line De Novo Hybrid Assembly: An Optical Mapping Approach.</title>
        <authorList>
            <person name="Kananen K."/>
            <person name="Auerbach J.A."/>
            <person name="Kautto E."/>
            <person name="Blachly J.S."/>
        </authorList>
    </citation>
    <scope>NUCLEOTIDE SEQUENCE [LARGE SCALE GENOMIC DNA]</scope>
    <source>
        <strain evidence="1">B95-8</strain>
        <tissue evidence="1">Cell line</tissue>
    </source>
</reference>
<accession>A0ABQ9TGC4</accession>
<protein>
    <submittedName>
        <fullName evidence="1">Uncharacterized protein</fullName>
    </submittedName>
</protein>
<dbReference type="EMBL" id="JASSZA010000023">
    <property type="protein sequence ID" value="KAK2083784.1"/>
    <property type="molecule type" value="Genomic_DNA"/>
</dbReference>
<evidence type="ECO:0000313" key="2">
    <source>
        <dbReference type="Proteomes" id="UP001266305"/>
    </source>
</evidence>
<comment type="caution">
    <text evidence="1">The sequence shown here is derived from an EMBL/GenBank/DDBJ whole genome shotgun (WGS) entry which is preliminary data.</text>
</comment>
<sequence length="89" mass="9585">MEQNVHDLQKMDDMSPVSKIALGRQPRFGCEQQTQAVGMMAQPPVTSPQGILSPMGLTRKSFTSEKQKLSSPPECPGSGSVFLASCFQG</sequence>
<keyword evidence="2" id="KW-1185">Reference proteome</keyword>
<gene>
    <name evidence="1" type="ORF">P7K49_039020</name>
</gene>
<proteinExistence type="predicted"/>
<dbReference type="Proteomes" id="UP001266305">
    <property type="component" value="Unassembled WGS sequence"/>
</dbReference>
<evidence type="ECO:0000313" key="1">
    <source>
        <dbReference type="EMBL" id="KAK2083784.1"/>
    </source>
</evidence>